<feature type="domain" description="SSD" evidence="10">
    <location>
        <begin position="386"/>
        <end position="510"/>
    </location>
</feature>
<keyword evidence="6 9" id="KW-0812">Transmembrane</keyword>
<keyword evidence="12" id="KW-1185">Reference proteome</keyword>
<gene>
    <name evidence="11" type="ORF">HMPREF0179_00757</name>
</gene>
<dbReference type="Gene3D" id="1.20.1640.10">
    <property type="entry name" value="Multidrug efflux transporter AcrB transmembrane domain"/>
    <property type="match status" value="2"/>
</dbReference>
<feature type="transmembrane region" description="Helical" evidence="9">
    <location>
        <begin position="549"/>
        <end position="566"/>
    </location>
</feature>
<dbReference type="Gene3D" id="3.30.70.1430">
    <property type="entry name" value="Multidrug efflux transporter AcrB pore domain"/>
    <property type="match status" value="2"/>
</dbReference>
<evidence type="ECO:0000256" key="2">
    <source>
        <dbReference type="ARBA" id="ARBA00010942"/>
    </source>
</evidence>
<evidence type="ECO:0000256" key="3">
    <source>
        <dbReference type="ARBA" id="ARBA00022448"/>
    </source>
</evidence>
<dbReference type="eggNOG" id="COG0841">
    <property type="taxonomic scope" value="Bacteria"/>
</dbReference>
<evidence type="ECO:0000256" key="7">
    <source>
        <dbReference type="ARBA" id="ARBA00022989"/>
    </source>
</evidence>
<feature type="transmembrane region" description="Helical" evidence="9">
    <location>
        <begin position="907"/>
        <end position="929"/>
    </location>
</feature>
<dbReference type="PROSITE" id="PS50156">
    <property type="entry name" value="SSD"/>
    <property type="match status" value="1"/>
</dbReference>
<dbReference type="InterPro" id="IPR001036">
    <property type="entry name" value="Acrflvin-R"/>
</dbReference>
<feature type="transmembrane region" description="Helical" evidence="9">
    <location>
        <begin position="980"/>
        <end position="1001"/>
    </location>
</feature>
<reference evidence="11 12" key="1">
    <citation type="submission" date="2010-10" db="EMBL/GenBank/DDBJ databases">
        <authorList>
            <consortium name="The Broad Institute Genome Sequencing Platform"/>
            <person name="Ward D."/>
            <person name="Earl A."/>
            <person name="Feldgarden M."/>
            <person name="Young S.K."/>
            <person name="Gargeya S."/>
            <person name="Zeng Q."/>
            <person name="Alvarado L."/>
            <person name="Berlin A."/>
            <person name="Bochicchio J."/>
            <person name="Chapman S.B."/>
            <person name="Chen Z."/>
            <person name="Freedman E."/>
            <person name="Gellesch M."/>
            <person name="Goldberg J."/>
            <person name="Griggs A."/>
            <person name="Gujja S."/>
            <person name="Heilman E."/>
            <person name="Heiman D."/>
            <person name="Howarth C."/>
            <person name="Mehta T."/>
            <person name="Neiman D."/>
            <person name="Pearson M."/>
            <person name="Roberts A."/>
            <person name="Saif S."/>
            <person name="Shea T."/>
            <person name="Shenoy N."/>
            <person name="Sisk P."/>
            <person name="Stolte C."/>
            <person name="Sykes S."/>
            <person name="White J."/>
            <person name="Yandava C."/>
            <person name="Allen-Vercoe E."/>
            <person name="Sibley C."/>
            <person name="Ambrose C.E."/>
            <person name="Strauss J."/>
            <person name="Daigneault M."/>
            <person name="Haas B."/>
            <person name="Nusbaum C."/>
            <person name="Birren B."/>
        </authorList>
    </citation>
    <scope>NUCLEOTIDE SEQUENCE [LARGE SCALE GENOMIC DNA]</scope>
    <source>
        <strain evidence="11 12">3_1_6</strain>
    </source>
</reference>
<dbReference type="GO" id="GO:0015562">
    <property type="term" value="F:efflux transmembrane transporter activity"/>
    <property type="evidence" value="ECO:0007669"/>
    <property type="project" value="InterPro"/>
</dbReference>
<dbReference type="GeneID" id="78085898"/>
<dbReference type="AlphaFoldDB" id="E5Y3J6"/>
<feature type="transmembrane region" description="Helical" evidence="9">
    <location>
        <begin position="878"/>
        <end position="900"/>
    </location>
</feature>
<evidence type="ECO:0000256" key="5">
    <source>
        <dbReference type="ARBA" id="ARBA00022519"/>
    </source>
</evidence>
<accession>E5Y3J6</accession>
<dbReference type="SUPFAM" id="SSF82693">
    <property type="entry name" value="Multidrug efflux transporter AcrB pore domain, PN1, PN2, PC1 and PC2 subdomains"/>
    <property type="match status" value="3"/>
</dbReference>
<evidence type="ECO:0000313" key="12">
    <source>
        <dbReference type="Proteomes" id="UP000006034"/>
    </source>
</evidence>
<dbReference type="InterPro" id="IPR027463">
    <property type="entry name" value="AcrB_DN_DC_subdom"/>
</dbReference>
<keyword evidence="5" id="KW-0997">Cell inner membrane</keyword>
<dbReference type="PANTHER" id="PTHR32063:SF13">
    <property type="entry name" value="MULTIDRUG EFFLUX PUMP SUBUNIT ACRB-RELATED"/>
    <property type="match status" value="1"/>
</dbReference>
<feature type="transmembrane region" description="Helical" evidence="9">
    <location>
        <begin position="453"/>
        <end position="473"/>
    </location>
</feature>
<feature type="transmembrane region" description="Helical" evidence="9">
    <location>
        <begin position="356"/>
        <end position="375"/>
    </location>
</feature>
<dbReference type="PRINTS" id="PR00702">
    <property type="entry name" value="ACRIFLAVINRP"/>
</dbReference>
<organism evidence="11 12">
    <name type="scientific">Bilophila wadsworthia (strain 3_1_6)</name>
    <dbReference type="NCBI Taxonomy" id="563192"/>
    <lineage>
        <taxon>Bacteria</taxon>
        <taxon>Pseudomonadati</taxon>
        <taxon>Thermodesulfobacteriota</taxon>
        <taxon>Desulfovibrionia</taxon>
        <taxon>Desulfovibrionales</taxon>
        <taxon>Desulfovibrionaceae</taxon>
        <taxon>Bilophila</taxon>
    </lineage>
</organism>
<evidence type="ECO:0000256" key="4">
    <source>
        <dbReference type="ARBA" id="ARBA00022475"/>
    </source>
</evidence>
<dbReference type="Gene3D" id="3.30.70.1440">
    <property type="entry name" value="Multidrug efflux transporter AcrB pore domain"/>
    <property type="match status" value="1"/>
</dbReference>
<feature type="transmembrane region" description="Helical" evidence="9">
    <location>
        <begin position="25"/>
        <end position="47"/>
    </location>
</feature>
<feature type="transmembrane region" description="Helical" evidence="9">
    <location>
        <begin position="382"/>
        <end position="403"/>
    </location>
</feature>
<keyword evidence="7 9" id="KW-1133">Transmembrane helix</keyword>
<name>E5Y3J6_BILW3</name>
<dbReference type="PANTHER" id="PTHR32063">
    <property type="match status" value="1"/>
</dbReference>
<dbReference type="FunFam" id="1.20.1640.10:FF:000001">
    <property type="entry name" value="Efflux pump membrane transporter"/>
    <property type="match status" value="1"/>
</dbReference>
<feature type="transmembrane region" description="Helical" evidence="9">
    <location>
        <begin position="1013"/>
        <end position="1036"/>
    </location>
</feature>
<proteinExistence type="inferred from homology"/>
<comment type="similarity">
    <text evidence="2">Belongs to the resistance-nodulation-cell division (RND) (TC 2.A.6) family.</text>
</comment>
<dbReference type="Proteomes" id="UP000006034">
    <property type="component" value="Unassembled WGS sequence"/>
</dbReference>
<keyword evidence="8 9" id="KW-0472">Membrane</keyword>
<feature type="transmembrane region" description="Helical" evidence="9">
    <location>
        <begin position="935"/>
        <end position="960"/>
    </location>
</feature>
<dbReference type="STRING" id="563192.HMPREF0179_00757"/>
<evidence type="ECO:0000256" key="1">
    <source>
        <dbReference type="ARBA" id="ARBA00004429"/>
    </source>
</evidence>
<evidence type="ECO:0000256" key="8">
    <source>
        <dbReference type="ARBA" id="ARBA00023136"/>
    </source>
</evidence>
<reference evidence="11 12" key="2">
    <citation type="submission" date="2013-04" db="EMBL/GenBank/DDBJ databases">
        <title>The Genome Sequence of Bilophila wadsworthia 3_1_6.</title>
        <authorList>
            <consortium name="The Broad Institute Genomics Platform"/>
            <person name="Earl A."/>
            <person name="Ward D."/>
            <person name="Feldgarden M."/>
            <person name="Gevers D."/>
            <person name="Sibley C."/>
            <person name="Strauss J."/>
            <person name="Allen-Vercoe E."/>
            <person name="Walker B."/>
            <person name="Young S."/>
            <person name="Zeng Q."/>
            <person name="Gargeya S."/>
            <person name="Fitzgerald M."/>
            <person name="Haas B."/>
            <person name="Abouelleil A."/>
            <person name="Allen A.W."/>
            <person name="Alvarado L."/>
            <person name="Arachchi H.M."/>
            <person name="Berlin A.M."/>
            <person name="Chapman S.B."/>
            <person name="Gainer-Dewar J."/>
            <person name="Goldberg J."/>
            <person name="Griggs A."/>
            <person name="Gujja S."/>
            <person name="Hansen M."/>
            <person name="Howarth C."/>
            <person name="Imamovic A."/>
            <person name="Ireland A."/>
            <person name="Larimer J."/>
            <person name="McCowan C."/>
            <person name="Murphy C."/>
            <person name="Pearson M."/>
            <person name="Poon T.W."/>
            <person name="Priest M."/>
            <person name="Roberts A."/>
            <person name="Saif S."/>
            <person name="Shea T."/>
            <person name="Sisk P."/>
            <person name="Sykes S."/>
            <person name="Wortman J."/>
            <person name="Nusbaum C."/>
            <person name="Birren B."/>
        </authorList>
    </citation>
    <scope>NUCLEOTIDE SEQUENCE [LARGE SCALE GENOMIC DNA]</scope>
    <source>
        <strain evidence="11 12">3_1_6</strain>
    </source>
</reference>
<evidence type="ECO:0000259" key="10">
    <source>
        <dbReference type="PROSITE" id="PS50156"/>
    </source>
</evidence>
<dbReference type="Gene3D" id="3.30.70.1320">
    <property type="entry name" value="Multidrug efflux transporter AcrB pore domain like"/>
    <property type="match status" value="1"/>
</dbReference>
<dbReference type="OrthoDB" id="9759330at2"/>
<dbReference type="GO" id="GO:0005886">
    <property type="term" value="C:plasma membrane"/>
    <property type="evidence" value="ECO:0007669"/>
    <property type="project" value="UniProtKB-SubCell"/>
</dbReference>
<dbReference type="EMBL" id="ADCP02000001">
    <property type="protein sequence ID" value="EFV45448.1"/>
    <property type="molecule type" value="Genomic_DNA"/>
</dbReference>
<evidence type="ECO:0000313" key="11">
    <source>
        <dbReference type="EMBL" id="EFV45448.1"/>
    </source>
</evidence>
<dbReference type="InterPro" id="IPR004764">
    <property type="entry name" value="MdtF-like"/>
</dbReference>
<dbReference type="SUPFAM" id="SSF82866">
    <property type="entry name" value="Multidrug efflux transporter AcrB transmembrane domain"/>
    <property type="match status" value="2"/>
</dbReference>
<feature type="transmembrane region" description="Helical" evidence="9">
    <location>
        <begin position="409"/>
        <end position="432"/>
    </location>
</feature>
<protein>
    <submittedName>
        <fullName evidence="11">Hydrophobe/amphiphile efflux-1 (HAE1) family RND transporter</fullName>
    </submittedName>
</protein>
<comment type="caution">
    <text evidence="11">The sequence shown here is derived from an EMBL/GenBank/DDBJ whole genome shotgun (WGS) entry which is preliminary data.</text>
</comment>
<comment type="subcellular location">
    <subcellularLocation>
        <location evidence="1">Cell inner membrane</location>
        <topology evidence="1">Multi-pass membrane protein</topology>
    </subcellularLocation>
</comment>
<dbReference type="RefSeq" id="WP_005025162.1">
    <property type="nucleotide sequence ID" value="NZ_KE150238.1"/>
</dbReference>
<dbReference type="GO" id="GO:0009636">
    <property type="term" value="P:response to toxic substance"/>
    <property type="evidence" value="ECO:0007669"/>
    <property type="project" value="UniProtKB-ARBA"/>
</dbReference>
<sequence>MENKQTPAPEQAPEIKEGFFLRRPIFSTVISLIITLVGAIAISVLPVEQYPDLTPPQVEVNATYTGASANVIAETVASLLESQINGVDNMIYMNSVSSGTGSMSLTVSFNVGTDPDQATIDVNNRVQLALAQLPQEVQRMGVSVLKKSSSMLQIIFLTSPDQRYNTIYLSNYALLNIVDELKRLPGVGDAKNFAAQDYSMRVWLKPDVMSQLGVTPEDIATALRDQNAQFAAGRMGAEPMSPGVGVTWQITTQGRLTTPEQFGDVILRTQPDGSILRLKDVATIELGAQSYDFVGKYNGLDAVPIGIYLSPGANALATAEVVKAKMEELSKEFPVGVAYSIPYDTTTFVKISIEEVVKTLFEAMVLVFLVVYLFLQNWRATLIPCLAVPVSIVGTFAGMYALGFSINTLTMFGLVLAIGIVVDDAIVVLENVERHISDGLPPRKATAKAMQEVTGPVIAIVLVLCAVFIPVAFTGGMAGRMYQQFAITIAVSVVISGAVALTFTPALCALLLKPGHGEPNVFFRKFNGWFEGLTGKYVSIVKLLLRRSLLAVGLFVLVLVGIGGVFERVPGGLVPDEDQGYLIALMTMPDGAAISRTSAVVEKLDKAIMADPLVADVMSFSGMDAVSGAAKTNVATFFFTLKPWGERKAPGDSSFDLARKLYGMGFGLEQGSFIAFNPPPISGMSNTGGFEMWLQDRNGRGSVELSDVAQKLAEAANKRPELQGVSTSFTVNAPQLFVELDREKARTLGVNVSDVFQTMQATFGSSYINDFNLYGRTFRVYTQSEKDYRARPEDLAEVYVRNKQDEMIPLTALINVKPTSGPQTVERFNNFQAAKFMGNPATGYSSGQAMTAMEEVAKEVLPDGYTIAWSGSSYQEKLVSSGGSLVFVLALVMVFLILAAQYESWSLPLTVLTAVPFGVLGAITAIWLRGISNDVYFQVALVTLIGLSAKNAILIVEFAVEQYRNEGKDAVHAAEEAARLRFRPIVMTSLAFILGCVPLAVSTGAGAASRHAIGTSVIGGMLVATLVAPLFVPFFFRWIMRASEKLMGTGKKEE</sequence>
<dbReference type="InterPro" id="IPR000731">
    <property type="entry name" value="SSD"/>
</dbReference>
<feature type="transmembrane region" description="Helical" evidence="9">
    <location>
        <begin position="485"/>
        <end position="512"/>
    </location>
</feature>
<dbReference type="NCBIfam" id="TIGR00915">
    <property type="entry name" value="2A0602"/>
    <property type="match status" value="1"/>
</dbReference>
<evidence type="ECO:0000256" key="9">
    <source>
        <dbReference type="SAM" id="Phobius"/>
    </source>
</evidence>
<dbReference type="GO" id="GO:0042910">
    <property type="term" value="F:xenobiotic transmembrane transporter activity"/>
    <property type="evidence" value="ECO:0007669"/>
    <property type="project" value="TreeGrafter"/>
</dbReference>
<keyword evidence="4" id="KW-1003">Cell membrane</keyword>
<dbReference type="Pfam" id="PF00873">
    <property type="entry name" value="ACR_tran"/>
    <property type="match status" value="1"/>
</dbReference>
<dbReference type="HOGENOM" id="CLU_002755_0_1_7"/>
<keyword evidence="3" id="KW-0813">Transport</keyword>
<dbReference type="Gene3D" id="3.30.2090.10">
    <property type="entry name" value="Multidrug efflux transporter AcrB TolC docking domain, DN and DC subdomains"/>
    <property type="match status" value="2"/>
</dbReference>
<dbReference type="SUPFAM" id="SSF82714">
    <property type="entry name" value="Multidrug efflux transporter AcrB TolC docking domain, DN and DC subdomains"/>
    <property type="match status" value="2"/>
</dbReference>
<dbReference type="NCBIfam" id="NF000282">
    <property type="entry name" value="RND_permease_1"/>
    <property type="match status" value="1"/>
</dbReference>
<evidence type="ECO:0000256" key="6">
    <source>
        <dbReference type="ARBA" id="ARBA00022692"/>
    </source>
</evidence>
<dbReference type="FunFam" id="3.30.70.1430:FF:000001">
    <property type="entry name" value="Efflux pump membrane transporter"/>
    <property type="match status" value="1"/>
</dbReference>